<organism evidence="9 10">
    <name type="scientific">Paraglaciecola aquimarina</name>
    <dbReference type="NCBI Taxonomy" id="1235557"/>
    <lineage>
        <taxon>Bacteria</taxon>
        <taxon>Pseudomonadati</taxon>
        <taxon>Pseudomonadota</taxon>
        <taxon>Gammaproteobacteria</taxon>
        <taxon>Alteromonadales</taxon>
        <taxon>Alteromonadaceae</taxon>
        <taxon>Paraglaciecola</taxon>
    </lineage>
</organism>
<keyword evidence="4 7" id="KW-0378">Hydrolase</keyword>
<keyword evidence="2 7" id="KW-0645">Protease</keyword>
<dbReference type="SUPFAM" id="SSF55486">
    <property type="entry name" value="Metalloproteases ('zincins'), catalytic domain"/>
    <property type="match status" value="1"/>
</dbReference>
<dbReference type="PANTHER" id="PTHR11804:SF84">
    <property type="entry name" value="SACCHAROLYSIN"/>
    <property type="match status" value="1"/>
</dbReference>
<dbReference type="PANTHER" id="PTHR11804">
    <property type="entry name" value="PROTEASE M3 THIMET OLIGOPEPTIDASE-RELATED"/>
    <property type="match status" value="1"/>
</dbReference>
<keyword evidence="10" id="KW-1185">Reference proteome</keyword>
<comment type="cofactor">
    <cofactor evidence="7">
        <name>Zn(2+)</name>
        <dbReference type="ChEBI" id="CHEBI:29105"/>
    </cofactor>
    <text evidence="7">Binds 1 zinc ion.</text>
</comment>
<dbReference type="Gene3D" id="3.40.390.10">
    <property type="entry name" value="Collagenase (Catalytic Domain)"/>
    <property type="match status" value="1"/>
</dbReference>
<evidence type="ECO:0000256" key="4">
    <source>
        <dbReference type="ARBA" id="ARBA00022801"/>
    </source>
</evidence>
<feature type="domain" description="Peptidase M3A/M3B catalytic" evidence="8">
    <location>
        <begin position="2"/>
        <end position="400"/>
    </location>
</feature>
<reference evidence="9 10" key="1">
    <citation type="submission" date="2023-10" db="EMBL/GenBank/DDBJ databases">
        <title>Glaciecola aquimarina strain GGW-M5 nov., isolated from a coastal seawater.</title>
        <authorList>
            <person name="Bayburt H."/>
            <person name="Kim J.M."/>
            <person name="Choi B.J."/>
            <person name="Jeon C.O."/>
        </authorList>
    </citation>
    <scope>NUCLEOTIDE SEQUENCE [LARGE SCALE GENOMIC DNA]</scope>
    <source>
        <strain evidence="9 10">KCTC 32108</strain>
    </source>
</reference>
<comment type="caution">
    <text evidence="9">The sequence shown here is derived from an EMBL/GenBank/DDBJ whole genome shotgun (WGS) entry which is preliminary data.</text>
</comment>
<keyword evidence="6 7" id="KW-0482">Metalloprotease</keyword>
<evidence type="ECO:0000313" key="10">
    <source>
        <dbReference type="Proteomes" id="UP001247805"/>
    </source>
</evidence>
<dbReference type="Pfam" id="PF01432">
    <property type="entry name" value="Peptidase_M3"/>
    <property type="match status" value="1"/>
</dbReference>
<evidence type="ECO:0000256" key="3">
    <source>
        <dbReference type="ARBA" id="ARBA00022723"/>
    </source>
</evidence>
<keyword evidence="3 7" id="KW-0479">Metal-binding</keyword>
<gene>
    <name evidence="9" type="ORF">RS130_08310</name>
</gene>
<sequence>MELLEERYKLAKLLGHKNFAETNMIGTMVSAPANVVKFTDTLSAAIKAPVVKEKAILLAQKQKLTPDAKQVHRWDASYLSNIIREQDYSLDAKEVRQYFDYDKVRDGIVALSESMFDITIKPSKVATWHSSVEAYEVYEHNKLIGSFFLDSHPRDGKFTHAAQFGMQMGKKGQTLPKAALVMNFPKGLMEHSQVETFLHEYGHLLHFIFAGQNDIGYSRFQGESDFNEAPSMMLEEWVWDYDTLKDFATNAKGEVIPKALVEKMNKARYFGQALGVATQLTYTALSFDLYNRDPAGIDLDAFEKDIFERYSPYGYVEGTHMHASFGHLDGYGAKYYTYQWSNSIAEELLSRFKQEGLLNKKTAKDYRQLVLAKTGTKPAAELVKDFLGRDFSVDAYAKKLSNGG</sequence>
<comment type="similarity">
    <text evidence="1 7">Belongs to the peptidase M3 family.</text>
</comment>
<evidence type="ECO:0000259" key="8">
    <source>
        <dbReference type="Pfam" id="PF01432"/>
    </source>
</evidence>
<dbReference type="RefSeq" id="WP_316028005.1">
    <property type="nucleotide sequence ID" value="NZ_JAWDIO010000002.1"/>
</dbReference>
<keyword evidence="5 7" id="KW-0862">Zinc</keyword>
<accession>A0ABU3SV97</accession>
<protein>
    <submittedName>
        <fullName evidence="9">M3 family metallopeptidase</fullName>
    </submittedName>
</protein>
<evidence type="ECO:0000256" key="1">
    <source>
        <dbReference type="ARBA" id="ARBA00006040"/>
    </source>
</evidence>
<proteinExistence type="inferred from homology"/>
<dbReference type="InterPro" id="IPR024077">
    <property type="entry name" value="Neurolysin/TOP_dom2"/>
</dbReference>
<evidence type="ECO:0000256" key="2">
    <source>
        <dbReference type="ARBA" id="ARBA00022670"/>
    </source>
</evidence>
<dbReference type="EMBL" id="JAWDIO010000002">
    <property type="protein sequence ID" value="MDU0353931.1"/>
    <property type="molecule type" value="Genomic_DNA"/>
</dbReference>
<dbReference type="InterPro" id="IPR001567">
    <property type="entry name" value="Pept_M3A_M3B_dom"/>
</dbReference>
<dbReference type="InterPro" id="IPR045090">
    <property type="entry name" value="Pept_M3A_M3B"/>
</dbReference>
<evidence type="ECO:0000256" key="6">
    <source>
        <dbReference type="ARBA" id="ARBA00023049"/>
    </source>
</evidence>
<name>A0ABU3SV97_9ALTE</name>
<evidence type="ECO:0000256" key="5">
    <source>
        <dbReference type="ARBA" id="ARBA00022833"/>
    </source>
</evidence>
<dbReference type="Proteomes" id="UP001247805">
    <property type="component" value="Unassembled WGS sequence"/>
</dbReference>
<evidence type="ECO:0000313" key="9">
    <source>
        <dbReference type="EMBL" id="MDU0353931.1"/>
    </source>
</evidence>
<dbReference type="InterPro" id="IPR024079">
    <property type="entry name" value="MetalloPept_cat_dom_sf"/>
</dbReference>
<dbReference type="Gene3D" id="1.10.1370.10">
    <property type="entry name" value="Neurolysin, domain 3"/>
    <property type="match status" value="1"/>
</dbReference>
<evidence type="ECO:0000256" key="7">
    <source>
        <dbReference type="RuleBase" id="RU003435"/>
    </source>
</evidence>